<keyword evidence="1" id="KW-1133">Transmembrane helix</keyword>
<gene>
    <name evidence="2" type="ORF">LPB137_04305</name>
</gene>
<dbReference type="SUPFAM" id="SSF54523">
    <property type="entry name" value="Pili subunits"/>
    <property type="match status" value="1"/>
</dbReference>
<dbReference type="EMBL" id="CP019070">
    <property type="protein sequence ID" value="APW65117.1"/>
    <property type="molecule type" value="Genomic_DNA"/>
</dbReference>
<protein>
    <submittedName>
        <fullName evidence="2">Prepilin-type N-terminal cleavage/methylation domain-containing protein</fullName>
    </submittedName>
</protein>
<sequence>MKKGFSLLELIFAIVVIGIIASFAIPKYLDTRDSALVSTLKRDIGTATTSIQSYHLVEGNITKISEAVTLNPTNWTVEDLKITYKEGDTDCAVLEVTKDDTANSLNLTVTPGAGDVCKKLDESGIKTTTYDLY</sequence>
<dbReference type="InterPro" id="IPR012902">
    <property type="entry name" value="N_methyl_site"/>
</dbReference>
<feature type="transmembrane region" description="Helical" evidence="1">
    <location>
        <begin position="7"/>
        <end position="25"/>
    </location>
</feature>
<dbReference type="OrthoDB" id="5349145at2"/>
<reference evidence="2 3" key="1">
    <citation type="submission" date="2017-01" db="EMBL/GenBank/DDBJ databases">
        <title>Genome sequencing of Arcobacter sp. LPB0137.</title>
        <authorList>
            <person name="Lee G.-W."/>
            <person name="Yi H."/>
        </authorList>
    </citation>
    <scope>NUCLEOTIDE SEQUENCE [LARGE SCALE GENOMIC DNA]</scope>
    <source>
        <strain evidence="2 3">LPB0137</strain>
    </source>
</reference>
<keyword evidence="1" id="KW-0472">Membrane</keyword>
<dbReference type="Pfam" id="PF07963">
    <property type="entry name" value="N_methyl"/>
    <property type="match status" value="1"/>
</dbReference>
<dbReference type="RefSeq" id="WP_076084839.1">
    <property type="nucleotide sequence ID" value="NZ_CP019070.1"/>
</dbReference>
<dbReference type="AlphaFoldDB" id="A0A1P8KKN6"/>
<dbReference type="Gene3D" id="3.30.700.10">
    <property type="entry name" value="Glycoprotein, Type 4 Pilin"/>
    <property type="match status" value="1"/>
</dbReference>
<evidence type="ECO:0000313" key="3">
    <source>
        <dbReference type="Proteomes" id="UP000186074"/>
    </source>
</evidence>
<name>A0A1P8KKN6_9BACT</name>
<evidence type="ECO:0000313" key="2">
    <source>
        <dbReference type="EMBL" id="APW65117.1"/>
    </source>
</evidence>
<organism evidence="2 3">
    <name type="scientific">Poseidonibacter parvus</name>
    <dbReference type="NCBI Taxonomy" id="1850254"/>
    <lineage>
        <taxon>Bacteria</taxon>
        <taxon>Pseudomonadati</taxon>
        <taxon>Campylobacterota</taxon>
        <taxon>Epsilonproteobacteria</taxon>
        <taxon>Campylobacterales</taxon>
        <taxon>Arcobacteraceae</taxon>
        <taxon>Poseidonibacter</taxon>
    </lineage>
</organism>
<dbReference type="Proteomes" id="UP000186074">
    <property type="component" value="Chromosome"/>
</dbReference>
<dbReference type="NCBIfam" id="TIGR02532">
    <property type="entry name" value="IV_pilin_GFxxxE"/>
    <property type="match status" value="1"/>
</dbReference>
<proteinExistence type="predicted"/>
<accession>A0A1P8KKN6</accession>
<dbReference type="PROSITE" id="PS00409">
    <property type="entry name" value="PROKAR_NTER_METHYL"/>
    <property type="match status" value="1"/>
</dbReference>
<keyword evidence="1" id="KW-0812">Transmembrane</keyword>
<keyword evidence="3" id="KW-1185">Reference proteome</keyword>
<evidence type="ECO:0000256" key="1">
    <source>
        <dbReference type="SAM" id="Phobius"/>
    </source>
</evidence>
<dbReference type="STRING" id="1850254.LPB137_04305"/>
<dbReference type="InterPro" id="IPR045584">
    <property type="entry name" value="Pilin-like"/>
</dbReference>
<dbReference type="KEGG" id="alp:LPB137_04305"/>